<accession>A0A7J8M0P0</accession>
<dbReference type="AlphaFoldDB" id="A0A7J8M0P0"/>
<dbReference type="PROSITE" id="PS50011">
    <property type="entry name" value="PROTEIN_KINASE_DOM"/>
    <property type="match status" value="1"/>
</dbReference>
<feature type="domain" description="Protein kinase" evidence="19">
    <location>
        <begin position="17"/>
        <end position="322"/>
    </location>
</feature>
<keyword evidence="12 17" id="KW-0067">ATP-binding</keyword>
<evidence type="ECO:0000256" key="15">
    <source>
        <dbReference type="ARBA" id="ARBA00023170"/>
    </source>
</evidence>
<keyword evidence="13" id="KW-1133">Transmembrane helix</keyword>
<dbReference type="GO" id="GO:0005886">
    <property type="term" value="C:plasma membrane"/>
    <property type="evidence" value="ECO:0007669"/>
    <property type="project" value="UniProtKB-SubCell"/>
</dbReference>
<keyword evidence="5 18" id="KW-0723">Serine/threonine-protein kinase</keyword>
<evidence type="ECO:0000256" key="16">
    <source>
        <dbReference type="ARBA" id="ARBA00023180"/>
    </source>
</evidence>
<dbReference type="Gene3D" id="3.30.200.20">
    <property type="entry name" value="Phosphorylase Kinase, domain 1"/>
    <property type="match status" value="1"/>
</dbReference>
<keyword evidence="9" id="KW-0430">Lectin</keyword>
<dbReference type="Gene3D" id="1.10.510.10">
    <property type="entry name" value="Transferase(Phosphotransferase) domain 1"/>
    <property type="match status" value="1"/>
</dbReference>
<keyword evidence="16" id="KW-0325">Glycoprotein</keyword>
<keyword evidence="7" id="KW-0812">Transmembrane</keyword>
<feature type="non-terminal residue" evidence="20">
    <location>
        <position position="1"/>
    </location>
</feature>
<feature type="non-terminal residue" evidence="20">
    <location>
        <position position="322"/>
    </location>
</feature>
<dbReference type="Pfam" id="PF07714">
    <property type="entry name" value="PK_Tyr_Ser-Thr"/>
    <property type="match status" value="1"/>
</dbReference>
<comment type="similarity">
    <text evidence="2">In the N-terminal section; belongs to the leguminous lectin family.</text>
</comment>
<evidence type="ECO:0000256" key="8">
    <source>
        <dbReference type="ARBA" id="ARBA00022729"/>
    </source>
</evidence>
<keyword evidence="6" id="KW-0808">Transferase</keyword>
<proteinExistence type="inferred from homology"/>
<keyword evidence="8" id="KW-0732">Signal</keyword>
<comment type="similarity">
    <text evidence="3">In the C-terminal section; belongs to the protein kinase superfamily. Ser/Thr protein kinase family.</text>
</comment>
<dbReference type="SUPFAM" id="SSF56112">
    <property type="entry name" value="Protein kinase-like (PK-like)"/>
    <property type="match status" value="1"/>
</dbReference>
<evidence type="ECO:0000256" key="1">
    <source>
        <dbReference type="ARBA" id="ARBA00004251"/>
    </source>
</evidence>
<keyword evidence="11" id="KW-0418">Kinase</keyword>
<organism evidence="20 21">
    <name type="scientific">Gossypium lobatum</name>
    <dbReference type="NCBI Taxonomy" id="34289"/>
    <lineage>
        <taxon>Eukaryota</taxon>
        <taxon>Viridiplantae</taxon>
        <taxon>Streptophyta</taxon>
        <taxon>Embryophyta</taxon>
        <taxon>Tracheophyta</taxon>
        <taxon>Spermatophyta</taxon>
        <taxon>Magnoliopsida</taxon>
        <taxon>eudicotyledons</taxon>
        <taxon>Gunneridae</taxon>
        <taxon>Pentapetalae</taxon>
        <taxon>rosids</taxon>
        <taxon>malvids</taxon>
        <taxon>Malvales</taxon>
        <taxon>Malvaceae</taxon>
        <taxon>Malvoideae</taxon>
        <taxon>Gossypium</taxon>
    </lineage>
</organism>
<dbReference type="Proteomes" id="UP000593572">
    <property type="component" value="Unassembled WGS sequence"/>
</dbReference>
<dbReference type="SMART" id="SM00220">
    <property type="entry name" value="S_TKc"/>
    <property type="match status" value="1"/>
</dbReference>
<evidence type="ECO:0000256" key="17">
    <source>
        <dbReference type="PROSITE-ProRule" id="PRU10141"/>
    </source>
</evidence>
<dbReference type="InterPro" id="IPR008271">
    <property type="entry name" value="Ser/Thr_kinase_AS"/>
</dbReference>
<evidence type="ECO:0000256" key="18">
    <source>
        <dbReference type="RuleBase" id="RU000304"/>
    </source>
</evidence>
<comment type="similarity">
    <text evidence="18">Belongs to the protein kinase superfamily.</text>
</comment>
<evidence type="ECO:0000256" key="6">
    <source>
        <dbReference type="ARBA" id="ARBA00022679"/>
    </source>
</evidence>
<evidence type="ECO:0000259" key="19">
    <source>
        <dbReference type="PROSITE" id="PS50011"/>
    </source>
</evidence>
<evidence type="ECO:0000313" key="21">
    <source>
        <dbReference type="Proteomes" id="UP000593572"/>
    </source>
</evidence>
<evidence type="ECO:0000256" key="12">
    <source>
        <dbReference type="ARBA" id="ARBA00022840"/>
    </source>
</evidence>
<gene>
    <name evidence="20" type="ORF">Golob_015315</name>
</gene>
<evidence type="ECO:0000256" key="11">
    <source>
        <dbReference type="ARBA" id="ARBA00022777"/>
    </source>
</evidence>
<dbReference type="InterPro" id="IPR011009">
    <property type="entry name" value="Kinase-like_dom_sf"/>
</dbReference>
<evidence type="ECO:0000256" key="3">
    <source>
        <dbReference type="ARBA" id="ARBA00010217"/>
    </source>
</evidence>
<dbReference type="InterPro" id="IPR050528">
    <property type="entry name" value="L-type_Lectin-RKs"/>
</dbReference>
<keyword evidence="10 17" id="KW-0547">Nucleotide-binding</keyword>
<evidence type="ECO:0000256" key="2">
    <source>
        <dbReference type="ARBA" id="ARBA00008536"/>
    </source>
</evidence>
<dbReference type="GO" id="GO:0002229">
    <property type="term" value="P:defense response to oomycetes"/>
    <property type="evidence" value="ECO:0007669"/>
    <property type="project" value="UniProtKB-ARBA"/>
</dbReference>
<dbReference type="GO" id="GO:0004674">
    <property type="term" value="F:protein serine/threonine kinase activity"/>
    <property type="evidence" value="ECO:0007669"/>
    <property type="project" value="UniProtKB-KW"/>
</dbReference>
<evidence type="ECO:0000256" key="10">
    <source>
        <dbReference type="ARBA" id="ARBA00022741"/>
    </source>
</evidence>
<dbReference type="GO" id="GO:0030246">
    <property type="term" value="F:carbohydrate binding"/>
    <property type="evidence" value="ECO:0007669"/>
    <property type="project" value="UniProtKB-KW"/>
</dbReference>
<dbReference type="PROSITE" id="PS00108">
    <property type="entry name" value="PROTEIN_KINASE_ST"/>
    <property type="match status" value="1"/>
</dbReference>
<dbReference type="EMBL" id="JABEZX010000006">
    <property type="protein sequence ID" value="MBA0558288.1"/>
    <property type="molecule type" value="Genomic_DNA"/>
</dbReference>
<evidence type="ECO:0000256" key="7">
    <source>
        <dbReference type="ARBA" id="ARBA00022692"/>
    </source>
</evidence>
<feature type="binding site" evidence="17">
    <location>
        <position position="48"/>
    </location>
    <ligand>
        <name>ATP</name>
        <dbReference type="ChEBI" id="CHEBI:30616"/>
    </ligand>
</feature>
<keyword evidence="21" id="KW-1185">Reference proteome</keyword>
<dbReference type="InterPro" id="IPR017441">
    <property type="entry name" value="Protein_kinase_ATP_BS"/>
</dbReference>
<name>A0A7J8M0P0_9ROSI</name>
<keyword evidence="15" id="KW-0675">Receptor</keyword>
<dbReference type="GO" id="GO:0005524">
    <property type="term" value="F:ATP binding"/>
    <property type="evidence" value="ECO:0007669"/>
    <property type="project" value="UniProtKB-UniRule"/>
</dbReference>
<keyword evidence="4" id="KW-1003">Cell membrane</keyword>
<comment type="caution">
    <text evidence="20">The sequence shown here is derived from an EMBL/GenBank/DDBJ whole genome shotgun (WGS) entry which is preliminary data.</text>
</comment>
<evidence type="ECO:0000256" key="4">
    <source>
        <dbReference type="ARBA" id="ARBA00022475"/>
    </source>
</evidence>
<evidence type="ECO:0000256" key="14">
    <source>
        <dbReference type="ARBA" id="ARBA00023136"/>
    </source>
</evidence>
<dbReference type="FunFam" id="1.10.510.10:FF:000240">
    <property type="entry name" value="Lectin-domain containing receptor kinase A4.3"/>
    <property type="match status" value="1"/>
</dbReference>
<evidence type="ECO:0000256" key="13">
    <source>
        <dbReference type="ARBA" id="ARBA00022989"/>
    </source>
</evidence>
<reference evidence="20 21" key="1">
    <citation type="journal article" date="2019" name="Genome Biol. Evol.">
        <title>Insights into the evolution of the New World diploid cottons (Gossypium, subgenus Houzingenia) based on genome sequencing.</title>
        <authorList>
            <person name="Grover C.E."/>
            <person name="Arick M.A. 2nd"/>
            <person name="Thrash A."/>
            <person name="Conover J.L."/>
            <person name="Sanders W.S."/>
            <person name="Peterson D.G."/>
            <person name="Frelichowski J.E."/>
            <person name="Scheffler J.A."/>
            <person name="Scheffler B.E."/>
            <person name="Wendel J.F."/>
        </authorList>
    </citation>
    <scope>NUCLEOTIDE SEQUENCE [LARGE SCALE GENOMIC DNA]</scope>
    <source>
        <strain evidence="20">157</strain>
        <tissue evidence="20">Leaf</tissue>
    </source>
</reference>
<dbReference type="PANTHER" id="PTHR27007">
    <property type="match status" value="1"/>
</dbReference>
<dbReference type="InterPro" id="IPR000719">
    <property type="entry name" value="Prot_kinase_dom"/>
</dbReference>
<dbReference type="PROSITE" id="PS00107">
    <property type="entry name" value="PROTEIN_KINASE_ATP"/>
    <property type="match status" value="1"/>
</dbReference>
<dbReference type="InterPro" id="IPR001245">
    <property type="entry name" value="Ser-Thr/Tyr_kinase_cat_dom"/>
</dbReference>
<sequence length="322" mass="36398">SRRSKTCVNVKAATCNFNVNIKLGSGGFGTVYKGVLRKEAVAVKRILKNTRHGKQDFIAEVTTISNLHHKNLVKLFGWCYESIELLLVYEFLPSGSLDKSIFRNPIPNTVETTLNWETRHNIICGVAKALDYLHHGCEKSVIHRDVKASNIMLDSEFNARLGDFELARTNDQTHHSTKEITGTPGYTAPESFHTGKATVETNIYAFGVLILEVICGRKPGHQNEQNNYNISIVERLWEHHRMGWISDVIDDRLNKNFYEDEARCTLIWGSYKGSGCTDVPREKPALCGQPRLLHSLEKISTTPSADNNLQQQWNSVADDNYH</sequence>
<protein>
    <recommendedName>
        <fullName evidence="19">Protein kinase domain-containing protein</fullName>
    </recommendedName>
</protein>
<comment type="subcellular location">
    <subcellularLocation>
        <location evidence="1">Cell membrane</location>
        <topology evidence="1">Single-pass type I membrane protein</topology>
    </subcellularLocation>
</comment>
<evidence type="ECO:0000313" key="20">
    <source>
        <dbReference type="EMBL" id="MBA0558288.1"/>
    </source>
</evidence>
<keyword evidence="14" id="KW-0472">Membrane</keyword>
<evidence type="ECO:0000256" key="5">
    <source>
        <dbReference type="ARBA" id="ARBA00022527"/>
    </source>
</evidence>
<evidence type="ECO:0000256" key="9">
    <source>
        <dbReference type="ARBA" id="ARBA00022734"/>
    </source>
</evidence>